<evidence type="ECO:0000313" key="2">
    <source>
        <dbReference type="Proteomes" id="UP000823618"/>
    </source>
</evidence>
<accession>A0A9D9N7K5</accession>
<proteinExistence type="predicted"/>
<reference evidence="1" key="2">
    <citation type="journal article" date="2021" name="PeerJ">
        <title>Extensive microbial diversity within the chicken gut microbiome revealed by metagenomics and culture.</title>
        <authorList>
            <person name="Gilroy R."/>
            <person name="Ravi A."/>
            <person name="Getino M."/>
            <person name="Pursley I."/>
            <person name="Horton D.L."/>
            <person name="Alikhan N.F."/>
            <person name="Baker D."/>
            <person name="Gharbi K."/>
            <person name="Hall N."/>
            <person name="Watson M."/>
            <person name="Adriaenssens E.M."/>
            <person name="Foster-Nyarko E."/>
            <person name="Jarju S."/>
            <person name="Secka A."/>
            <person name="Antonio M."/>
            <person name="Oren A."/>
            <person name="Chaudhuri R.R."/>
            <person name="La Ragione R."/>
            <person name="Hildebrand F."/>
            <person name="Pallen M.J."/>
        </authorList>
    </citation>
    <scope>NUCLEOTIDE SEQUENCE</scope>
    <source>
        <strain evidence="1">E3-2379</strain>
    </source>
</reference>
<dbReference type="Proteomes" id="UP000823618">
    <property type="component" value="Unassembled WGS sequence"/>
</dbReference>
<reference evidence="1" key="1">
    <citation type="submission" date="2020-10" db="EMBL/GenBank/DDBJ databases">
        <authorList>
            <person name="Gilroy R."/>
        </authorList>
    </citation>
    <scope>NUCLEOTIDE SEQUENCE</scope>
    <source>
        <strain evidence="1">E3-2379</strain>
    </source>
</reference>
<sequence length="217" mass="25863">MRYIKKGEEPKTLTEYRKFENAYYDGYKEKDEIKEYLLKEQGYLCGYCMRRLSSVKETKIEHLIPQSRLEHERQALNYKIMVGVCYGNIGKDRKKEQLTCDAHRGNEALTILPFDKTCIDKIKYDMAGRIFSDEKEVNKDLNETLNLNYNGENAYLMLNRKTALEVLKNQLRNYQKKGTWSKALLEKFLQRYEQPDKEGKLIPYSGIAIWYLRKRLR</sequence>
<dbReference type="EMBL" id="JADIML010000149">
    <property type="protein sequence ID" value="MBO8463366.1"/>
    <property type="molecule type" value="Genomic_DNA"/>
</dbReference>
<gene>
    <name evidence="1" type="ORF">IAC13_05475</name>
</gene>
<organism evidence="1 2">
    <name type="scientific">Candidatus Scybalomonas excrementavium</name>
    <dbReference type="NCBI Taxonomy" id="2840943"/>
    <lineage>
        <taxon>Bacteria</taxon>
        <taxon>Bacillati</taxon>
        <taxon>Bacillota</taxon>
        <taxon>Clostridia</taxon>
        <taxon>Lachnospirales</taxon>
        <taxon>Lachnospiraceae</taxon>
        <taxon>Lachnospiraceae incertae sedis</taxon>
        <taxon>Candidatus Scybalomonas</taxon>
    </lineage>
</organism>
<name>A0A9D9N7K5_9FIRM</name>
<protein>
    <submittedName>
        <fullName evidence="1">TIGR02646 family protein</fullName>
    </submittedName>
</protein>
<dbReference type="AlphaFoldDB" id="A0A9D9N7K5"/>
<evidence type="ECO:0000313" key="1">
    <source>
        <dbReference type="EMBL" id="MBO8463366.1"/>
    </source>
</evidence>
<comment type="caution">
    <text evidence="1">The sequence shown here is derived from an EMBL/GenBank/DDBJ whole genome shotgun (WGS) entry which is preliminary data.</text>
</comment>